<dbReference type="PRINTS" id="PR00368">
    <property type="entry name" value="FADPNR"/>
</dbReference>
<keyword evidence="11" id="KW-1185">Reference proteome</keyword>
<evidence type="ECO:0000256" key="7">
    <source>
        <dbReference type="ARBA" id="ARBA00047599"/>
    </source>
</evidence>
<name>W8KHL9_9GAMM</name>
<reference evidence="11" key="2">
    <citation type="submission" date="2014-02" db="EMBL/GenBank/DDBJ databases">
        <title>Draft Genome Sequence of extremely halophilic bacteria Halorhodospira halochloris.</title>
        <authorList>
            <person name="Singh K.S."/>
        </authorList>
    </citation>
    <scope>NUCLEOTIDE SEQUENCE [LARGE SCALE GENOMIC DNA]</scope>
    <source>
        <strain evidence="11">A</strain>
    </source>
</reference>
<comment type="catalytic activity">
    <reaction evidence="7">
        <text>a quinone + NADH + H(+) = a quinol + NAD(+)</text>
        <dbReference type="Rhea" id="RHEA:46160"/>
        <dbReference type="ChEBI" id="CHEBI:15378"/>
        <dbReference type="ChEBI" id="CHEBI:24646"/>
        <dbReference type="ChEBI" id="CHEBI:57540"/>
        <dbReference type="ChEBI" id="CHEBI:57945"/>
        <dbReference type="ChEBI" id="CHEBI:132124"/>
        <dbReference type="EC" id="1.6.5.9"/>
    </reaction>
</comment>
<dbReference type="InterPro" id="IPR036188">
    <property type="entry name" value="FAD/NAD-bd_sf"/>
</dbReference>
<dbReference type="OrthoDB" id="9781621at2"/>
<dbReference type="InterPro" id="IPR023753">
    <property type="entry name" value="FAD/NAD-binding_dom"/>
</dbReference>
<dbReference type="PRINTS" id="PR00411">
    <property type="entry name" value="PNDRDTASEI"/>
</dbReference>
<organism evidence="10 11">
    <name type="scientific">Ectothiorhodospira haloalkaliphila</name>
    <dbReference type="NCBI Taxonomy" id="421628"/>
    <lineage>
        <taxon>Bacteria</taxon>
        <taxon>Pseudomonadati</taxon>
        <taxon>Pseudomonadota</taxon>
        <taxon>Gammaproteobacteria</taxon>
        <taxon>Chromatiales</taxon>
        <taxon>Ectothiorhodospiraceae</taxon>
        <taxon>Ectothiorhodospira</taxon>
    </lineage>
</organism>
<reference evidence="10 11" key="1">
    <citation type="journal article" date="2014" name="J Genomics">
        <title>Draft Genome Sequence of the Extremely Halophilic Phototrophic Purple Sulfur Bacterium Halorhodospira halochloris.</title>
        <authorList>
            <person name="Singh K.S."/>
            <person name="Kirksey J."/>
            <person name="Hoff W.D."/>
            <person name="Deole R."/>
        </authorList>
    </citation>
    <scope>NUCLEOTIDE SEQUENCE [LARGE SCALE GENOMIC DNA]</scope>
    <source>
        <strain evidence="10 11">A</strain>
    </source>
</reference>
<evidence type="ECO:0000259" key="9">
    <source>
        <dbReference type="Pfam" id="PF07992"/>
    </source>
</evidence>
<dbReference type="Pfam" id="PF07992">
    <property type="entry name" value="Pyr_redox_2"/>
    <property type="match status" value="1"/>
</dbReference>
<dbReference type="EC" id="1.6.5.9" evidence="2"/>
<protein>
    <recommendedName>
        <fullName evidence="2">NADH:ubiquinone reductase (non-electrogenic)</fullName>
        <ecNumber evidence="2">1.6.5.9</ecNumber>
    </recommendedName>
</protein>
<keyword evidence="4" id="KW-0274">FAD</keyword>
<evidence type="ECO:0000256" key="1">
    <source>
        <dbReference type="ARBA" id="ARBA00005272"/>
    </source>
</evidence>
<sequence>MTLISNSANHRHRVVILGAGFAGLSAALKLARAPVDIVIIDRHNYHLFQPLLYQVATAALSPADIAAPIRGIVGRFPNVRVLLDTVEDVDRRTRRVYTAGGRHVPYDDLIVATGATHNYFGKDHWQQWAPGLKRIEDAIELRRRILLAFEQAEMEEDIATREALMTFVVVGGGPAGVEMAGAVAELARFTLARDFRNIQPENARVVLVDANERLLRPFPPSLSRKAAKTLGRLGVELILNARVDGMDANCVRIGSRVLPTHTVIWSAGVRASPAGRWLKVETDPAGRIPVDETLRLPQDPTIYVLGDVASHRNPDGSHTPGVAPAAKQMGRYAARHIASRLRDRPAPGPFRFRNPGQLATIGRHSALGHFGRLKVSGYPGWWLWGLAHIYFLIGFRNRLMVAANWFWSYLTFGRGVRLITGDMPSIAISTRETAHPPSSRHTPTAKSAGPGGSS</sequence>
<dbReference type="GO" id="GO:0050136">
    <property type="term" value="F:NADH dehydrogenase (quinone) (non-electrogenic) activity"/>
    <property type="evidence" value="ECO:0007669"/>
    <property type="project" value="UniProtKB-EC"/>
</dbReference>
<evidence type="ECO:0000256" key="2">
    <source>
        <dbReference type="ARBA" id="ARBA00012637"/>
    </source>
</evidence>
<dbReference type="AlphaFoldDB" id="W8KHL9"/>
<dbReference type="KEGG" id="hhc:M911_05015"/>
<proteinExistence type="inferred from homology"/>
<dbReference type="InterPro" id="IPR045024">
    <property type="entry name" value="NDH-2"/>
</dbReference>
<keyword evidence="3" id="KW-0285">Flavoprotein</keyword>
<feature type="domain" description="FAD/NAD(P)-binding" evidence="9">
    <location>
        <begin position="13"/>
        <end position="330"/>
    </location>
</feature>
<evidence type="ECO:0000256" key="8">
    <source>
        <dbReference type="SAM" id="MobiDB-lite"/>
    </source>
</evidence>
<evidence type="ECO:0000313" key="11">
    <source>
        <dbReference type="Proteomes" id="UP000019442"/>
    </source>
</evidence>
<evidence type="ECO:0000256" key="4">
    <source>
        <dbReference type="ARBA" id="ARBA00022827"/>
    </source>
</evidence>
<evidence type="ECO:0000313" key="10">
    <source>
        <dbReference type="EMBL" id="AHK78638.1"/>
    </source>
</evidence>
<keyword evidence="6" id="KW-0520">NAD</keyword>
<comment type="similarity">
    <text evidence="1">Belongs to the NADH dehydrogenase family.</text>
</comment>
<evidence type="ECO:0000256" key="6">
    <source>
        <dbReference type="ARBA" id="ARBA00023027"/>
    </source>
</evidence>
<feature type="region of interest" description="Disordered" evidence="8">
    <location>
        <begin position="430"/>
        <end position="454"/>
    </location>
</feature>
<keyword evidence="5" id="KW-0560">Oxidoreductase</keyword>
<gene>
    <name evidence="10" type="ORF">M911_05015</name>
</gene>
<dbReference type="RefSeq" id="WP_025281015.1">
    <property type="nucleotide sequence ID" value="NZ_CP007268.1"/>
</dbReference>
<accession>W8KHL9</accession>
<dbReference type="PATRIC" id="fig|1354791.3.peg.1444"/>
<dbReference type="HOGENOM" id="CLU_021377_7_1_6"/>
<dbReference type="PANTHER" id="PTHR43706:SF47">
    <property type="entry name" value="EXTERNAL NADH-UBIQUINONE OXIDOREDUCTASE 1, MITOCHONDRIAL-RELATED"/>
    <property type="match status" value="1"/>
</dbReference>
<dbReference type="EMBL" id="CP007268">
    <property type="protein sequence ID" value="AHK78638.1"/>
    <property type="molecule type" value="Genomic_DNA"/>
</dbReference>
<evidence type="ECO:0000256" key="5">
    <source>
        <dbReference type="ARBA" id="ARBA00023002"/>
    </source>
</evidence>
<dbReference type="PANTHER" id="PTHR43706">
    <property type="entry name" value="NADH DEHYDROGENASE"/>
    <property type="match status" value="1"/>
</dbReference>
<dbReference type="SUPFAM" id="SSF51905">
    <property type="entry name" value="FAD/NAD(P)-binding domain"/>
    <property type="match status" value="1"/>
</dbReference>
<dbReference type="Gene3D" id="3.50.50.100">
    <property type="match status" value="1"/>
</dbReference>
<dbReference type="Proteomes" id="UP000019442">
    <property type="component" value="Chromosome"/>
</dbReference>
<evidence type="ECO:0000256" key="3">
    <source>
        <dbReference type="ARBA" id="ARBA00022630"/>
    </source>
</evidence>